<dbReference type="GeneID" id="93481466"/>
<comment type="caution">
    <text evidence="13">The sequence shown here is derived from an EMBL/GenBank/DDBJ whole genome shotgun (WGS) entry which is preliminary data.</text>
</comment>
<dbReference type="NCBIfam" id="TIGR01352">
    <property type="entry name" value="tonB_Cterm"/>
    <property type="match status" value="1"/>
</dbReference>
<feature type="domain" description="TonB C-terminal" evidence="12">
    <location>
        <begin position="156"/>
        <end position="246"/>
    </location>
</feature>
<dbReference type="GO" id="GO:0015891">
    <property type="term" value="P:siderophore transport"/>
    <property type="evidence" value="ECO:0007669"/>
    <property type="project" value="InterPro"/>
</dbReference>
<dbReference type="Gene3D" id="3.30.1150.10">
    <property type="match status" value="1"/>
</dbReference>
<protein>
    <submittedName>
        <fullName evidence="13">TonB family domain protein</fullName>
    </submittedName>
</protein>
<evidence type="ECO:0000256" key="8">
    <source>
        <dbReference type="ARBA" id="ARBA00022989"/>
    </source>
</evidence>
<keyword evidence="7" id="KW-0653">Protein transport</keyword>
<evidence type="ECO:0000313" key="14">
    <source>
        <dbReference type="Proteomes" id="UP000003671"/>
    </source>
</evidence>
<dbReference type="RefSeq" id="WP_005841090.1">
    <property type="nucleotide sequence ID" value="NZ_GG697141.2"/>
</dbReference>
<feature type="transmembrane region" description="Helical" evidence="11">
    <location>
        <begin position="12"/>
        <end position="32"/>
    </location>
</feature>
<evidence type="ECO:0000256" key="1">
    <source>
        <dbReference type="ARBA" id="ARBA00004383"/>
    </source>
</evidence>
<comment type="subcellular location">
    <subcellularLocation>
        <location evidence="1">Cell inner membrane</location>
        <topology evidence="1">Single-pass membrane protein</topology>
        <orientation evidence="1">Periplasmic side</orientation>
    </subcellularLocation>
</comment>
<dbReference type="GO" id="GO:0030288">
    <property type="term" value="C:outer membrane-bounded periplasmic space"/>
    <property type="evidence" value="ECO:0007669"/>
    <property type="project" value="InterPro"/>
</dbReference>
<dbReference type="InterPro" id="IPR003538">
    <property type="entry name" value="TonB"/>
</dbReference>
<evidence type="ECO:0000256" key="2">
    <source>
        <dbReference type="ARBA" id="ARBA00006555"/>
    </source>
</evidence>
<dbReference type="GO" id="GO:0055085">
    <property type="term" value="P:transmembrane transport"/>
    <property type="evidence" value="ECO:0007669"/>
    <property type="project" value="InterPro"/>
</dbReference>
<dbReference type="InterPro" id="IPR006260">
    <property type="entry name" value="TonB/TolA_C"/>
</dbReference>
<evidence type="ECO:0000256" key="11">
    <source>
        <dbReference type="SAM" id="Phobius"/>
    </source>
</evidence>
<keyword evidence="5" id="KW-0997">Cell inner membrane</keyword>
<sequence length="246" mass="26082">MVREDKEKAASWGISAIVHLLILLLVTATGLFQAVSSESHPVDVEIYDNVTEDEQPTDGSEAVEEQTAAAEAAEMGAPAMAPIVIDESIKAPEIEKETKAEKPEKPDKEKPDKNPSADAKANASDAKGTSGAPGGRDGGLDKPQGGPARDPAHVKHVKVRAQQLSTSQPAYPIALQAQKAVGSVTVNYIINASGGVESPQIEASSGYPEMDAAALAAIVNFTYRPARNDYDEPVNTHGRYTFRFHP</sequence>
<keyword evidence="4" id="KW-1003">Cell membrane</keyword>
<comment type="similarity">
    <text evidence="2">Belongs to the TonB family.</text>
</comment>
<dbReference type="GO" id="GO:0031992">
    <property type="term" value="F:energy transducer activity"/>
    <property type="evidence" value="ECO:0007669"/>
    <property type="project" value="InterPro"/>
</dbReference>
<dbReference type="Pfam" id="PF03544">
    <property type="entry name" value="TonB_C"/>
    <property type="match status" value="1"/>
</dbReference>
<evidence type="ECO:0000256" key="4">
    <source>
        <dbReference type="ARBA" id="ARBA00022475"/>
    </source>
</evidence>
<name>C9KMJ6_9FIRM</name>
<evidence type="ECO:0000313" key="13">
    <source>
        <dbReference type="EMBL" id="EEX68903.1"/>
    </source>
</evidence>
<dbReference type="eggNOG" id="COG0810">
    <property type="taxonomic scope" value="Bacteria"/>
</dbReference>
<dbReference type="AlphaFoldDB" id="C9KMJ6"/>
<evidence type="ECO:0000256" key="3">
    <source>
        <dbReference type="ARBA" id="ARBA00022448"/>
    </source>
</evidence>
<feature type="compositionally biased region" description="Acidic residues" evidence="10">
    <location>
        <begin position="52"/>
        <end position="64"/>
    </location>
</feature>
<keyword evidence="6 11" id="KW-0812">Transmembrane</keyword>
<dbReference type="InterPro" id="IPR037682">
    <property type="entry name" value="TonB_C"/>
</dbReference>
<keyword evidence="8 11" id="KW-1133">Transmembrane helix</keyword>
<keyword evidence="3" id="KW-0813">Transport</keyword>
<feature type="compositionally biased region" description="Low complexity" evidence="10">
    <location>
        <begin position="65"/>
        <end position="81"/>
    </location>
</feature>
<dbReference type="GO" id="GO:0098797">
    <property type="term" value="C:plasma membrane protein complex"/>
    <property type="evidence" value="ECO:0007669"/>
    <property type="project" value="TreeGrafter"/>
</dbReference>
<dbReference type="STRING" id="500635.MITSMUL_04432"/>
<evidence type="ECO:0000256" key="9">
    <source>
        <dbReference type="ARBA" id="ARBA00023136"/>
    </source>
</evidence>
<dbReference type="EMBL" id="ABWK02000014">
    <property type="protein sequence ID" value="EEX68903.1"/>
    <property type="molecule type" value="Genomic_DNA"/>
</dbReference>
<accession>C9KMJ6</accession>
<feature type="compositionally biased region" description="Low complexity" evidence="10">
    <location>
        <begin position="116"/>
        <end position="127"/>
    </location>
</feature>
<dbReference type="PATRIC" id="fig|500635.8.peg.762"/>
<reference evidence="13" key="1">
    <citation type="submission" date="2009-09" db="EMBL/GenBank/DDBJ databases">
        <authorList>
            <person name="Weinstock G."/>
            <person name="Sodergren E."/>
            <person name="Clifton S."/>
            <person name="Fulton L."/>
            <person name="Fulton B."/>
            <person name="Courtney L."/>
            <person name="Fronick C."/>
            <person name="Harrison M."/>
            <person name="Strong C."/>
            <person name="Farmer C."/>
            <person name="Delahaunty K."/>
            <person name="Markovic C."/>
            <person name="Hall O."/>
            <person name="Minx P."/>
            <person name="Tomlinson C."/>
            <person name="Mitreva M."/>
            <person name="Nelson J."/>
            <person name="Hou S."/>
            <person name="Wollam A."/>
            <person name="Pepin K.H."/>
            <person name="Johnson M."/>
            <person name="Bhonagiri V."/>
            <person name="Nash W.E."/>
            <person name="Warren W."/>
            <person name="Chinwalla A."/>
            <person name="Mardis E.R."/>
            <person name="Wilson R.K."/>
        </authorList>
    </citation>
    <scope>NUCLEOTIDE SEQUENCE [LARGE SCALE GENOMIC DNA]</scope>
    <source>
        <strain evidence="13">DSM 20544</strain>
    </source>
</reference>
<evidence type="ECO:0000256" key="5">
    <source>
        <dbReference type="ARBA" id="ARBA00022519"/>
    </source>
</evidence>
<dbReference type="SUPFAM" id="SSF74653">
    <property type="entry name" value="TolA/TonB C-terminal domain"/>
    <property type="match status" value="1"/>
</dbReference>
<dbReference type="PANTHER" id="PTHR33446">
    <property type="entry name" value="PROTEIN TONB-RELATED"/>
    <property type="match status" value="1"/>
</dbReference>
<proteinExistence type="inferred from homology"/>
<organism evidence="13 14">
    <name type="scientific">Mitsuokella multacida DSM 20544</name>
    <dbReference type="NCBI Taxonomy" id="500635"/>
    <lineage>
        <taxon>Bacteria</taxon>
        <taxon>Bacillati</taxon>
        <taxon>Bacillota</taxon>
        <taxon>Negativicutes</taxon>
        <taxon>Selenomonadales</taxon>
        <taxon>Selenomonadaceae</taxon>
        <taxon>Mitsuokella</taxon>
    </lineage>
</organism>
<evidence type="ECO:0000256" key="10">
    <source>
        <dbReference type="SAM" id="MobiDB-lite"/>
    </source>
</evidence>
<dbReference type="PANTHER" id="PTHR33446:SF2">
    <property type="entry name" value="PROTEIN TONB"/>
    <property type="match status" value="1"/>
</dbReference>
<dbReference type="Proteomes" id="UP000003671">
    <property type="component" value="Unassembled WGS sequence"/>
</dbReference>
<dbReference type="HOGENOM" id="CLU_085681_1_1_9"/>
<evidence type="ECO:0000256" key="7">
    <source>
        <dbReference type="ARBA" id="ARBA00022927"/>
    </source>
</evidence>
<gene>
    <name evidence="13" type="ORF">MITSMUL_04432</name>
</gene>
<keyword evidence="9 11" id="KW-0472">Membrane</keyword>
<dbReference type="GO" id="GO:0015031">
    <property type="term" value="P:protein transport"/>
    <property type="evidence" value="ECO:0007669"/>
    <property type="project" value="UniProtKB-KW"/>
</dbReference>
<feature type="region of interest" description="Disordered" evidence="10">
    <location>
        <begin position="52"/>
        <end position="157"/>
    </location>
</feature>
<evidence type="ECO:0000256" key="6">
    <source>
        <dbReference type="ARBA" id="ARBA00022692"/>
    </source>
</evidence>
<evidence type="ECO:0000259" key="12">
    <source>
        <dbReference type="PROSITE" id="PS52015"/>
    </source>
</evidence>
<dbReference type="PRINTS" id="PR01374">
    <property type="entry name" value="TONBPROTEIN"/>
</dbReference>
<feature type="compositionally biased region" description="Basic and acidic residues" evidence="10">
    <location>
        <begin position="87"/>
        <end position="115"/>
    </location>
</feature>
<dbReference type="PROSITE" id="PS52015">
    <property type="entry name" value="TONB_CTD"/>
    <property type="match status" value="1"/>
</dbReference>
<dbReference type="InterPro" id="IPR051045">
    <property type="entry name" value="TonB-dependent_transducer"/>
</dbReference>
<keyword evidence="14" id="KW-1185">Reference proteome</keyword>